<dbReference type="PANTHER" id="PTHR22803">
    <property type="entry name" value="MANNOSE, PHOSPHOLIPASE, LECTIN RECEPTOR RELATED"/>
    <property type="match status" value="1"/>
</dbReference>
<name>A0A9D4ICN3_DREPO</name>
<dbReference type="InterPro" id="IPR018378">
    <property type="entry name" value="C-type_lectin_CS"/>
</dbReference>
<dbReference type="SUPFAM" id="SSF56436">
    <property type="entry name" value="C-type lectin-like"/>
    <property type="match status" value="1"/>
</dbReference>
<protein>
    <recommendedName>
        <fullName evidence="2">C-type lectin domain-containing protein</fullName>
    </recommendedName>
</protein>
<keyword evidence="4" id="KW-1185">Reference proteome</keyword>
<accession>A0A9D4ICN3</accession>
<feature type="domain" description="C-type lectin" evidence="2">
    <location>
        <begin position="1"/>
        <end position="69"/>
    </location>
</feature>
<dbReference type="Pfam" id="PF00059">
    <property type="entry name" value="Lectin_C"/>
    <property type="match status" value="1"/>
</dbReference>
<dbReference type="PROSITE" id="PS50041">
    <property type="entry name" value="C_TYPE_LECTIN_2"/>
    <property type="match status" value="1"/>
</dbReference>
<dbReference type="CDD" id="cd00037">
    <property type="entry name" value="CLECT"/>
    <property type="match status" value="1"/>
</dbReference>
<organism evidence="3 4">
    <name type="scientific">Dreissena polymorpha</name>
    <name type="common">Zebra mussel</name>
    <name type="synonym">Mytilus polymorpha</name>
    <dbReference type="NCBI Taxonomy" id="45954"/>
    <lineage>
        <taxon>Eukaryota</taxon>
        <taxon>Metazoa</taxon>
        <taxon>Spiralia</taxon>
        <taxon>Lophotrochozoa</taxon>
        <taxon>Mollusca</taxon>
        <taxon>Bivalvia</taxon>
        <taxon>Autobranchia</taxon>
        <taxon>Heteroconchia</taxon>
        <taxon>Euheterodonta</taxon>
        <taxon>Imparidentia</taxon>
        <taxon>Neoheterodontei</taxon>
        <taxon>Myida</taxon>
        <taxon>Dreissenoidea</taxon>
        <taxon>Dreissenidae</taxon>
        <taxon>Dreissena</taxon>
    </lineage>
</organism>
<proteinExistence type="predicted"/>
<dbReference type="PROSITE" id="PS00615">
    <property type="entry name" value="C_TYPE_LECTIN_1"/>
    <property type="match status" value="1"/>
</dbReference>
<keyword evidence="1" id="KW-1015">Disulfide bond</keyword>
<comment type="caution">
    <text evidence="3">The sequence shown here is derived from an EMBL/GenBank/DDBJ whole genome shotgun (WGS) entry which is preliminary data.</text>
</comment>
<sequence>MQFWTDGTDKDTEGTWILGTTGEYFEVTDWQTGEPNQMAGEEDCLTFFRNYDYRWNDEHCDRRYGYVCEKEMTSVIVVG</sequence>
<dbReference type="OrthoDB" id="6108164at2759"/>
<evidence type="ECO:0000259" key="2">
    <source>
        <dbReference type="PROSITE" id="PS50041"/>
    </source>
</evidence>
<reference evidence="3" key="1">
    <citation type="journal article" date="2019" name="bioRxiv">
        <title>The Genome of the Zebra Mussel, Dreissena polymorpha: A Resource for Invasive Species Research.</title>
        <authorList>
            <person name="McCartney M.A."/>
            <person name="Auch B."/>
            <person name="Kono T."/>
            <person name="Mallez S."/>
            <person name="Zhang Y."/>
            <person name="Obille A."/>
            <person name="Becker A."/>
            <person name="Abrahante J.E."/>
            <person name="Garbe J."/>
            <person name="Badalamenti J.P."/>
            <person name="Herman A."/>
            <person name="Mangelson H."/>
            <person name="Liachko I."/>
            <person name="Sullivan S."/>
            <person name="Sone E.D."/>
            <person name="Koren S."/>
            <person name="Silverstein K.A.T."/>
            <person name="Beckman K.B."/>
            <person name="Gohl D.M."/>
        </authorList>
    </citation>
    <scope>NUCLEOTIDE SEQUENCE</scope>
    <source>
        <strain evidence="3">Duluth1</strain>
        <tissue evidence="3">Whole animal</tissue>
    </source>
</reference>
<evidence type="ECO:0000313" key="4">
    <source>
        <dbReference type="Proteomes" id="UP000828390"/>
    </source>
</evidence>
<dbReference type="AlphaFoldDB" id="A0A9D4ICN3"/>
<dbReference type="EMBL" id="JAIWYP010000009">
    <property type="protein sequence ID" value="KAH3768649.1"/>
    <property type="molecule type" value="Genomic_DNA"/>
</dbReference>
<gene>
    <name evidence="3" type="ORF">DPMN_169869</name>
</gene>
<evidence type="ECO:0000256" key="1">
    <source>
        <dbReference type="ARBA" id="ARBA00023157"/>
    </source>
</evidence>
<dbReference type="InterPro" id="IPR016186">
    <property type="entry name" value="C-type_lectin-like/link_sf"/>
</dbReference>
<dbReference type="Proteomes" id="UP000828390">
    <property type="component" value="Unassembled WGS sequence"/>
</dbReference>
<dbReference type="InterPro" id="IPR016187">
    <property type="entry name" value="CTDL_fold"/>
</dbReference>
<dbReference type="Gene3D" id="3.10.100.10">
    <property type="entry name" value="Mannose-Binding Protein A, subunit A"/>
    <property type="match status" value="1"/>
</dbReference>
<dbReference type="InterPro" id="IPR050111">
    <property type="entry name" value="C-type_lectin/snaclec_domain"/>
</dbReference>
<reference evidence="3" key="2">
    <citation type="submission" date="2020-11" db="EMBL/GenBank/DDBJ databases">
        <authorList>
            <person name="McCartney M.A."/>
            <person name="Auch B."/>
            <person name="Kono T."/>
            <person name="Mallez S."/>
            <person name="Becker A."/>
            <person name="Gohl D.M."/>
            <person name="Silverstein K.A.T."/>
            <person name="Koren S."/>
            <person name="Bechman K.B."/>
            <person name="Herman A."/>
            <person name="Abrahante J.E."/>
            <person name="Garbe J."/>
        </authorList>
    </citation>
    <scope>NUCLEOTIDE SEQUENCE</scope>
    <source>
        <strain evidence="3">Duluth1</strain>
        <tissue evidence="3">Whole animal</tissue>
    </source>
</reference>
<dbReference type="InterPro" id="IPR001304">
    <property type="entry name" value="C-type_lectin-like"/>
</dbReference>
<evidence type="ECO:0000313" key="3">
    <source>
        <dbReference type="EMBL" id="KAH3768649.1"/>
    </source>
</evidence>